<keyword evidence="4" id="KW-0863">Zinc-finger</keyword>
<dbReference type="SMART" id="SM00355">
    <property type="entry name" value="ZnF_C2H2"/>
    <property type="match status" value="7"/>
</dbReference>
<reference evidence="11" key="1">
    <citation type="submission" date="2022-08" db="UniProtKB">
        <authorList>
            <consortium name="EnsemblMetazoa"/>
        </authorList>
    </citation>
    <scope>IDENTIFICATION</scope>
    <source>
        <strain evidence="11">Israel</strain>
    </source>
</reference>
<keyword evidence="5" id="KW-0862">Zinc</keyword>
<dbReference type="Gene3D" id="3.30.160.60">
    <property type="entry name" value="Classic Zinc Finger"/>
    <property type="match status" value="6"/>
</dbReference>
<dbReference type="GO" id="GO:0000981">
    <property type="term" value="F:DNA-binding transcription factor activity, RNA polymerase II-specific"/>
    <property type="evidence" value="ECO:0007669"/>
    <property type="project" value="TreeGrafter"/>
</dbReference>
<keyword evidence="12" id="KW-1185">Reference proteome</keyword>
<dbReference type="GO" id="GO:0045944">
    <property type="term" value="P:positive regulation of transcription by RNA polymerase II"/>
    <property type="evidence" value="ECO:0007669"/>
    <property type="project" value="UniProtKB-ARBA"/>
</dbReference>
<dbReference type="EnsemblMetazoa" id="PPAI001755-RA">
    <property type="protein sequence ID" value="PPAI001755-PA"/>
    <property type="gene ID" value="PPAI001755"/>
</dbReference>
<dbReference type="Pfam" id="PF16087">
    <property type="entry name" value="DUF4817"/>
    <property type="match status" value="1"/>
</dbReference>
<evidence type="ECO:0000256" key="6">
    <source>
        <dbReference type="ARBA" id="ARBA00023015"/>
    </source>
</evidence>
<keyword evidence="2" id="KW-0479">Metal-binding</keyword>
<dbReference type="PANTHER" id="PTHR19818:SF163">
    <property type="entry name" value="C2H2-TYPE DOMAIN-CONTAINING PROTEIN"/>
    <property type="match status" value="1"/>
</dbReference>
<accession>A0A1B0D332</accession>
<feature type="domain" description="C2H2-type" evidence="10">
    <location>
        <begin position="240"/>
        <end position="267"/>
    </location>
</feature>
<dbReference type="InterPro" id="IPR050329">
    <property type="entry name" value="GLI_C2H2-zinc-finger"/>
</dbReference>
<evidence type="ECO:0000256" key="4">
    <source>
        <dbReference type="ARBA" id="ARBA00022771"/>
    </source>
</evidence>
<evidence type="ECO:0000313" key="11">
    <source>
        <dbReference type="EnsemblMetazoa" id="PPAI001755-PA"/>
    </source>
</evidence>
<evidence type="ECO:0000259" key="10">
    <source>
        <dbReference type="PROSITE" id="PS50157"/>
    </source>
</evidence>
<dbReference type="PROSITE" id="PS50157">
    <property type="entry name" value="ZINC_FINGER_C2H2_2"/>
    <property type="match status" value="7"/>
</dbReference>
<dbReference type="PANTHER" id="PTHR19818">
    <property type="entry name" value="ZINC FINGER PROTEIN ZIC AND GLI"/>
    <property type="match status" value="1"/>
</dbReference>
<dbReference type="FunFam" id="3.30.160.60:FF:001498">
    <property type="entry name" value="Zinc finger protein 404"/>
    <property type="match status" value="1"/>
</dbReference>
<evidence type="ECO:0000256" key="2">
    <source>
        <dbReference type="ARBA" id="ARBA00022723"/>
    </source>
</evidence>
<keyword evidence="7" id="KW-0238">DNA-binding</keyword>
<dbReference type="SUPFAM" id="SSF57667">
    <property type="entry name" value="beta-beta-alpha zinc fingers"/>
    <property type="match status" value="4"/>
</dbReference>
<dbReference type="InterPro" id="IPR036236">
    <property type="entry name" value="Znf_C2H2_sf"/>
</dbReference>
<dbReference type="FunFam" id="3.30.160.60:FF:000325">
    <property type="entry name" value="ZFP90 zinc finger protein"/>
    <property type="match status" value="1"/>
</dbReference>
<name>A0A1B0D332_PHLPP</name>
<feature type="domain" description="C2H2-type" evidence="10">
    <location>
        <begin position="268"/>
        <end position="295"/>
    </location>
</feature>
<dbReference type="PROSITE" id="PS00028">
    <property type="entry name" value="ZINC_FINGER_C2H2_1"/>
    <property type="match status" value="6"/>
</dbReference>
<dbReference type="VEuPathDB" id="VectorBase:PPAI001755"/>
<dbReference type="VEuPathDB" id="VectorBase:PPAPM1_004530"/>
<dbReference type="InterPro" id="IPR032135">
    <property type="entry name" value="DUF4817"/>
</dbReference>
<feature type="domain" description="C2H2-type" evidence="10">
    <location>
        <begin position="324"/>
        <end position="354"/>
    </location>
</feature>
<evidence type="ECO:0000256" key="8">
    <source>
        <dbReference type="ARBA" id="ARBA00023163"/>
    </source>
</evidence>
<evidence type="ECO:0000313" key="12">
    <source>
        <dbReference type="Proteomes" id="UP000092462"/>
    </source>
</evidence>
<keyword evidence="6" id="KW-0805">Transcription regulation</keyword>
<sequence length="363" mass="41986">MKKLSNLATEGRIFLVKMYYYHHMNVDYVKNAYKLSYEGVEVPSEEAILAAVSLFETTGSIHISQDFCKESTFEIVQVEDSDVPLDVKTEPEDEDSCKPEVVYLPEGSSGSAEMPNSPFETLDEIKEENVKSNVKQRKVKKKSLVGEASQETLFCSECDLSFKTKFWLKKHLQRTHIHKKFTCSRCNKKYVSQANFDGHQKACQGKSEEVFLCPVEGCGRTLKTKSTLKTHQRIHTSRDFICEVCGGRFLTQRLLTIHMVIHTGIKPFECDICFKKFTAKSTLKTHIRYHTGERPYKCDFCESAFVDRQTMIVHRRQHTGEQPFSCPYENCNRFFKQKQNLRSHLKHIHNVQPKPNAKKPSKY</sequence>
<organism evidence="11 12">
    <name type="scientific">Phlebotomus papatasi</name>
    <name type="common">Sandfly</name>
    <dbReference type="NCBI Taxonomy" id="29031"/>
    <lineage>
        <taxon>Eukaryota</taxon>
        <taxon>Metazoa</taxon>
        <taxon>Ecdysozoa</taxon>
        <taxon>Arthropoda</taxon>
        <taxon>Hexapoda</taxon>
        <taxon>Insecta</taxon>
        <taxon>Pterygota</taxon>
        <taxon>Neoptera</taxon>
        <taxon>Endopterygota</taxon>
        <taxon>Diptera</taxon>
        <taxon>Nematocera</taxon>
        <taxon>Psychodoidea</taxon>
        <taxon>Psychodidae</taxon>
        <taxon>Phlebotomus</taxon>
        <taxon>Phlebotomus</taxon>
    </lineage>
</organism>
<dbReference type="InterPro" id="IPR013087">
    <property type="entry name" value="Znf_C2H2_type"/>
</dbReference>
<comment type="subcellular location">
    <subcellularLocation>
        <location evidence="1">Nucleus</location>
    </subcellularLocation>
</comment>
<dbReference type="GO" id="GO:0008270">
    <property type="term" value="F:zinc ion binding"/>
    <property type="evidence" value="ECO:0007669"/>
    <property type="project" value="UniProtKB-KW"/>
</dbReference>
<protein>
    <recommendedName>
        <fullName evidence="10">C2H2-type domain-containing protein</fullName>
    </recommendedName>
</protein>
<feature type="domain" description="C2H2-type" evidence="10">
    <location>
        <begin position="153"/>
        <end position="181"/>
    </location>
</feature>
<evidence type="ECO:0000256" key="1">
    <source>
        <dbReference type="ARBA" id="ARBA00004123"/>
    </source>
</evidence>
<evidence type="ECO:0000256" key="3">
    <source>
        <dbReference type="ARBA" id="ARBA00022737"/>
    </source>
</evidence>
<feature type="domain" description="C2H2-type" evidence="10">
    <location>
        <begin position="211"/>
        <end position="240"/>
    </location>
</feature>
<dbReference type="EMBL" id="AJVK01023225">
    <property type="status" value="NOT_ANNOTATED_CDS"/>
    <property type="molecule type" value="Genomic_DNA"/>
</dbReference>
<dbReference type="GO" id="GO:0000978">
    <property type="term" value="F:RNA polymerase II cis-regulatory region sequence-specific DNA binding"/>
    <property type="evidence" value="ECO:0007669"/>
    <property type="project" value="TreeGrafter"/>
</dbReference>
<dbReference type="GO" id="GO:0005634">
    <property type="term" value="C:nucleus"/>
    <property type="evidence" value="ECO:0007669"/>
    <property type="project" value="UniProtKB-SubCell"/>
</dbReference>
<keyword evidence="8" id="KW-0804">Transcription</keyword>
<evidence type="ECO:0000256" key="5">
    <source>
        <dbReference type="ARBA" id="ARBA00022833"/>
    </source>
</evidence>
<keyword evidence="3" id="KW-0677">Repeat</keyword>
<dbReference type="Proteomes" id="UP000092462">
    <property type="component" value="Unassembled WGS sequence"/>
</dbReference>
<feature type="domain" description="C2H2-type" evidence="10">
    <location>
        <begin position="296"/>
        <end position="323"/>
    </location>
</feature>
<dbReference type="Pfam" id="PF00096">
    <property type="entry name" value="zf-C2H2"/>
    <property type="match status" value="4"/>
</dbReference>
<feature type="domain" description="C2H2-type" evidence="10">
    <location>
        <begin position="181"/>
        <end position="208"/>
    </location>
</feature>
<evidence type="ECO:0000256" key="9">
    <source>
        <dbReference type="ARBA" id="ARBA00023242"/>
    </source>
</evidence>
<evidence type="ECO:0000256" key="7">
    <source>
        <dbReference type="ARBA" id="ARBA00023125"/>
    </source>
</evidence>
<proteinExistence type="predicted"/>
<keyword evidence="9" id="KW-0539">Nucleus</keyword>
<dbReference type="AlphaFoldDB" id="A0A1B0D332"/>